<evidence type="ECO:0000313" key="2">
    <source>
        <dbReference type="Proteomes" id="UP000246171"/>
    </source>
</evidence>
<dbReference type="EMBL" id="MSFU01000019">
    <property type="protein sequence ID" value="PWY68845.1"/>
    <property type="molecule type" value="Genomic_DNA"/>
</dbReference>
<reference evidence="1" key="1">
    <citation type="submission" date="2016-12" db="EMBL/GenBank/DDBJ databases">
        <title>The genomes of Aspergillus section Nigri reveals drivers in fungal speciation.</title>
        <authorList>
            <consortium name="DOE Joint Genome Institute"/>
            <person name="Vesth T.C."/>
            <person name="Nybo J."/>
            <person name="Theobald S."/>
            <person name="Brandl J."/>
            <person name="Frisvad J.C."/>
            <person name="Nielsen K.F."/>
            <person name="Lyhne E.K."/>
            <person name="Kogle M.E."/>
            <person name="Kuo A."/>
            <person name="Riley R."/>
            <person name="Clum A."/>
            <person name="Nolan M."/>
            <person name="Lipzen A."/>
            <person name="Salamov A."/>
            <person name="Henrissat B."/>
            <person name="Wiebenga A."/>
            <person name="De vries R.P."/>
            <person name="Grigoriev I.V."/>
            <person name="Mortensen U.H."/>
            <person name="Andersen M.R."/>
            <person name="Baker S.E."/>
        </authorList>
    </citation>
    <scope>NUCLEOTIDE SEQUENCE</scope>
    <source>
        <strain evidence="1">CBS 122712</strain>
    </source>
</reference>
<accession>A0A317V439</accession>
<dbReference type="GeneID" id="37053617"/>
<gene>
    <name evidence="1" type="ORF">BO83DRAFT_380036</name>
</gene>
<organism evidence="1 2">
    <name type="scientific">Aspergillus eucalypticola (strain CBS 122712 / IBT 29274)</name>
    <dbReference type="NCBI Taxonomy" id="1448314"/>
    <lineage>
        <taxon>Eukaryota</taxon>
        <taxon>Fungi</taxon>
        <taxon>Dikarya</taxon>
        <taxon>Ascomycota</taxon>
        <taxon>Pezizomycotina</taxon>
        <taxon>Eurotiomycetes</taxon>
        <taxon>Eurotiomycetidae</taxon>
        <taxon>Eurotiales</taxon>
        <taxon>Aspergillaceae</taxon>
        <taxon>Aspergillus</taxon>
        <taxon>Aspergillus subgen. Circumdati</taxon>
    </lineage>
</organism>
<evidence type="ECO:0008006" key="3">
    <source>
        <dbReference type="Google" id="ProtNLM"/>
    </source>
</evidence>
<dbReference type="Proteomes" id="UP000246171">
    <property type="component" value="Unassembled WGS sequence"/>
</dbReference>
<protein>
    <recommendedName>
        <fullName evidence="3">LysM domain-containing protein</fullName>
    </recommendedName>
</protein>
<comment type="caution">
    <text evidence="1">The sequence shown here is derived from an EMBL/GenBank/DDBJ whole genome shotgun (WGS) entry which is preliminary data.</text>
</comment>
<dbReference type="OrthoDB" id="2107166at2759"/>
<evidence type="ECO:0000313" key="1">
    <source>
        <dbReference type="EMBL" id="PWY68845.1"/>
    </source>
</evidence>
<sequence length="161" mass="17345">MIPLYTGEELIISLEVCKPDNSTCLIVEKPGAVYADCINGGPHTYYTLIGDTFRYIALKLNLTLAALESTAQIEVSDPDAEVEAGNFIKLPQCDPSTCSLHPMEFIYGTYKNIADSLGTTVGQMMAINPTYNHSEGGKGEGAVISMLHDCEYTGSNVIVIS</sequence>
<proteinExistence type="predicted"/>
<dbReference type="RefSeq" id="XP_025386218.1">
    <property type="nucleotide sequence ID" value="XM_025531655.1"/>
</dbReference>
<dbReference type="AlphaFoldDB" id="A0A317V439"/>
<keyword evidence="2" id="KW-1185">Reference proteome</keyword>
<name>A0A317V439_ASPEC</name>
<dbReference type="VEuPathDB" id="FungiDB:BO83DRAFT_380036"/>